<proteinExistence type="predicted"/>
<comment type="caution">
    <text evidence="1">The sequence shown here is derived from an EMBL/GenBank/DDBJ whole genome shotgun (WGS) entry which is preliminary data.</text>
</comment>
<evidence type="ECO:0000313" key="2">
    <source>
        <dbReference type="Proteomes" id="UP001201812"/>
    </source>
</evidence>
<protein>
    <recommendedName>
        <fullName evidence="3">F-box domain-containing protein</fullName>
    </recommendedName>
</protein>
<dbReference type="Proteomes" id="UP001201812">
    <property type="component" value="Unassembled WGS sequence"/>
</dbReference>
<dbReference type="EMBL" id="JAKKPZ010000040">
    <property type="protein sequence ID" value="KAI1707585.1"/>
    <property type="molecule type" value="Genomic_DNA"/>
</dbReference>
<evidence type="ECO:0008006" key="3">
    <source>
        <dbReference type="Google" id="ProtNLM"/>
    </source>
</evidence>
<reference evidence="1" key="1">
    <citation type="submission" date="2022-01" db="EMBL/GenBank/DDBJ databases">
        <title>Genome Sequence Resource for Two Populations of Ditylenchus destructor, the Migratory Endoparasitic Phytonematode.</title>
        <authorList>
            <person name="Zhang H."/>
            <person name="Lin R."/>
            <person name="Xie B."/>
        </authorList>
    </citation>
    <scope>NUCLEOTIDE SEQUENCE</scope>
    <source>
        <strain evidence="1">BazhouSP</strain>
    </source>
</reference>
<accession>A0AAD4MWL2</accession>
<evidence type="ECO:0000313" key="1">
    <source>
        <dbReference type="EMBL" id="KAI1707585.1"/>
    </source>
</evidence>
<sequence length="284" mass="33112">MPLNANTFYEIFRFFNRRELFLLSMIYHRFDRIIENAFPTTPLVLLDYVLFYGCGDYALAIQGTDGDVTALPDEFINQLPGLKFIRFKQIMLRENDSSNPMEKVILPMSHIWEGRDLIVQYPESTPSVEFSGHLVTAFSLHLECVFDNNMNIMLRELLKGKCEHFMVKQKGWNAHFAGLQLNIPEFTNFLFFRASSDFQPRFIHLHTYTDPTIDSRNKLFAAVEERFSKETKLRLSFVFEWNATPGALELLRQARNDHINQTLILYKSSEFGSRGFSFATSSRD</sequence>
<keyword evidence="2" id="KW-1185">Reference proteome</keyword>
<name>A0AAD4MWL2_9BILA</name>
<organism evidence="1 2">
    <name type="scientific">Ditylenchus destructor</name>
    <dbReference type="NCBI Taxonomy" id="166010"/>
    <lineage>
        <taxon>Eukaryota</taxon>
        <taxon>Metazoa</taxon>
        <taxon>Ecdysozoa</taxon>
        <taxon>Nematoda</taxon>
        <taxon>Chromadorea</taxon>
        <taxon>Rhabditida</taxon>
        <taxon>Tylenchina</taxon>
        <taxon>Tylenchomorpha</taxon>
        <taxon>Sphaerularioidea</taxon>
        <taxon>Anguinidae</taxon>
        <taxon>Anguininae</taxon>
        <taxon>Ditylenchus</taxon>
    </lineage>
</organism>
<dbReference type="AlphaFoldDB" id="A0AAD4MWL2"/>
<gene>
    <name evidence="1" type="ORF">DdX_12422</name>
</gene>